<accession>A0A4C1WQ67</accession>
<evidence type="ECO:0000313" key="1">
    <source>
        <dbReference type="EMBL" id="GBP53133.1"/>
    </source>
</evidence>
<keyword evidence="2" id="KW-1185">Reference proteome</keyword>
<protein>
    <submittedName>
        <fullName evidence="1">Uncharacterized protein</fullName>
    </submittedName>
</protein>
<gene>
    <name evidence="1" type="ORF">EVAR_97137_1</name>
</gene>
<sequence length="71" mass="7529">MLGSDSILYFGCFAVGSDLDFRDYSGLALDPNADLGVVHSACHTSSALTCVVRPRSVKLLQSSDLSSDYIA</sequence>
<organism evidence="1 2">
    <name type="scientific">Eumeta variegata</name>
    <name type="common">Bagworm moth</name>
    <name type="synonym">Eumeta japonica</name>
    <dbReference type="NCBI Taxonomy" id="151549"/>
    <lineage>
        <taxon>Eukaryota</taxon>
        <taxon>Metazoa</taxon>
        <taxon>Ecdysozoa</taxon>
        <taxon>Arthropoda</taxon>
        <taxon>Hexapoda</taxon>
        <taxon>Insecta</taxon>
        <taxon>Pterygota</taxon>
        <taxon>Neoptera</taxon>
        <taxon>Endopterygota</taxon>
        <taxon>Lepidoptera</taxon>
        <taxon>Glossata</taxon>
        <taxon>Ditrysia</taxon>
        <taxon>Tineoidea</taxon>
        <taxon>Psychidae</taxon>
        <taxon>Oiketicinae</taxon>
        <taxon>Eumeta</taxon>
    </lineage>
</organism>
<comment type="caution">
    <text evidence="1">The sequence shown here is derived from an EMBL/GenBank/DDBJ whole genome shotgun (WGS) entry which is preliminary data.</text>
</comment>
<dbReference type="Proteomes" id="UP000299102">
    <property type="component" value="Unassembled WGS sequence"/>
</dbReference>
<dbReference type="EMBL" id="BGZK01000616">
    <property type="protein sequence ID" value="GBP53133.1"/>
    <property type="molecule type" value="Genomic_DNA"/>
</dbReference>
<dbReference type="AlphaFoldDB" id="A0A4C1WQ67"/>
<evidence type="ECO:0000313" key="2">
    <source>
        <dbReference type="Proteomes" id="UP000299102"/>
    </source>
</evidence>
<reference evidence="1 2" key="1">
    <citation type="journal article" date="2019" name="Commun. Biol.">
        <title>The bagworm genome reveals a unique fibroin gene that provides high tensile strength.</title>
        <authorList>
            <person name="Kono N."/>
            <person name="Nakamura H."/>
            <person name="Ohtoshi R."/>
            <person name="Tomita M."/>
            <person name="Numata K."/>
            <person name="Arakawa K."/>
        </authorList>
    </citation>
    <scope>NUCLEOTIDE SEQUENCE [LARGE SCALE GENOMIC DNA]</scope>
</reference>
<name>A0A4C1WQ67_EUMVA</name>
<proteinExistence type="predicted"/>